<accession>A2C3S6</accession>
<organism evidence="2 3">
    <name type="scientific">Prochlorococcus marinus (strain NATL1A)</name>
    <dbReference type="NCBI Taxonomy" id="167555"/>
    <lineage>
        <taxon>Bacteria</taxon>
        <taxon>Bacillati</taxon>
        <taxon>Cyanobacteriota</taxon>
        <taxon>Cyanophyceae</taxon>
        <taxon>Synechococcales</taxon>
        <taxon>Prochlorococcaceae</taxon>
        <taxon>Prochlorococcus</taxon>
    </lineage>
</organism>
<proteinExistence type="predicted"/>
<evidence type="ECO:0000256" key="1">
    <source>
        <dbReference type="SAM" id="Phobius"/>
    </source>
</evidence>
<feature type="transmembrane region" description="Helical" evidence="1">
    <location>
        <begin position="81"/>
        <end position="101"/>
    </location>
</feature>
<evidence type="ECO:0000313" key="3">
    <source>
        <dbReference type="Proteomes" id="UP000002592"/>
    </source>
</evidence>
<sequence>MLKKLFTYFYLTSIFLLNAPRTSIAGNHKAICSFYSEYKPCEVILSDKHIEANLPTDYLYVDKENFLDLNIYEDLSKSSNLIVGTVSTLILGPVGLVGFLVKKKTGTIDYGITFLNHKGRKKTAFIRFKNMNAASKMAEEISLLVKNISSKSD</sequence>
<dbReference type="Proteomes" id="UP000002592">
    <property type="component" value="Chromosome"/>
</dbReference>
<evidence type="ECO:0000313" key="2">
    <source>
        <dbReference type="EMBL" id="ABM76136.1"/>
    </source>
</evidence>
<protein>
    <submittedName>
        <fullName evidence="2">Uncharacterized protein</fullName>
    </submittedName>
</protein>
<dbReference type="KEGG" id="pme:NATL1_15791"/>
<dbReference type="AlphaFoldDB" id="A2C3S6"/>
<keyword evidence="1" id="KW-1133">Transmembrane helix</keyword>
<dbReference type="EMBL" id="CP000553">
    <property type="protein sequence ID" value="ABM76136.1"/>
    <property type="molecule type" value="Genomic_DNA"/>
</dbReference>
<gene>
    <name evidence="2" type="ordered locus">NATL1_15791</name>
</gene>
<keyword evidence="1" id="KW-0472">Membrane</keyword>
<name>A2C3S6_PROM1</name>
<dbReference type="RefSeq" id="WP_011824148.1">
    <property type="nucleotide sequence ID" value="NC_008819.1"/>
</dbReference>
<reference evidence="3" key="1">
    <citation type="journal article" date="2007" name="PLoS Genet.">
        <title>Patterns and implications of gene gain and loss in the evolution of Prochlorococcus.</title>
        <authorList>
            <person name="Kettler G.C."/>
            <person name="Martiny A.C."/>
            <person name="Huang K."/>
            <person name="Zucker J."/>
            <person name="Coleman M.L."/>
            <person name="Rodrigue S."/>
            <person name="Chen F."/>
            <person name="Lapidus A."/>
            <person name="Ferriera S."/>
            <person name="Johnson J."/>
            <person name="Steglich C."/>
            <person name="Church G.M."/>
            <person name="Richardson P."/>
            <person name="Chisholm S.W."/>
        </authorList>
    </citation>
    <scope>NUCLEOTIDE SEQUENCE [LARGE SCALE GENOMIC DNA]</scope>
    <source>
        <strain evidence="3">NATL1A</strain>
    </source>
</reference>
<keyword evidence="1" id="KW-0812">Transmembrane</keyword>
<dbReference type="HOGENOM" id="CLU_1711616_0_0_3"/>